<name>A0A841EAE8_9ACTN</name>
<dbReference type="Proteomes" id="UP000578077">
    <property type="component" value="Unassembled WGS sequence"/>
</dbReference>
<evidence type="ECO:0000313" key="1">
    <source>
        <dbReference type="EMBL" id="MBB5999424.1"/>
    </source>
</evidence>
<protein>
    <submittedName>
        <fullName evidence="1">Uncharacterized protein</fullName>
    </submittedName>
</protein>
<organism evidence="1 2">
    <name type="scientific">Streptomonospora salina</name>
    <dbReference type="NCBI Taxonomy" id="104205"/>
    <lineage>
        <taxon>Bacteria</taxon>
        <taxon>Bacillati</taxon>
        <taxon>Actinomycetota</taxon>
        <taxon>Actinomycetes</taxon>
        <taxon>Streptosporangiales</taxon>
        <taxon>Nocardiopsidaceae</taxon>
        <taxon>Streptomonospora</taxon>
    </lineage>
</organism>
<proteinExistence type="predicted"/>
<evidence type="ECO:0000313" key="2">
    <source>
        <dbReference type="Proteomes" id="UP000578077"/>
    </source>
</evidence>
<accession>A0A841EAE8</accession>
<comment type="caution">
    <text evidence="1">The sequence shown here is derived from an EMBL/GenBank/DDBJ whole genome shotgun (WGS) entry which is preliminary data.</text>
</comment>
<dbReference type="AlphaFoldDB" id="A0A841EAE8"/>
<dbReference type="EMBL" id="JACHLY010000001">
    <property type="protein sequence ID" value="MBB5999424.1"/>
    <property type="molecule type" value="Genomic_DNA"/>
</dbReference>
<gene>
    <name evidence="1" type="ORF">HNR25_003175</name>
</gene>
<reference evidence="1 2" key="1">
    <citation type="submission" date="2020-08" db="EMBL/GenBank/DDBJ databases">
        <title>Sequencing the genomes of 1000 actinobacteria strains.</title>
        <authorList>
            <person name="Klenk H.-P."/>
        </authorList>
    </citation>
    <scope>NUCLEOTIDE SEQUENCE [LARGE SCALE GENOMIC DNA]</scope>
    <source>
        <strain evidence="1 2">DSM 44593</strain>
    </source>
</reference>
<keyword evidence="2" id="KW-1185">Reference proteome</keyword>
<sequence>MTVVTRTIADVAPTGVAIVDPWQSWAAAARVL</sequence>